<dbReference type="InterPro" id="IPR007445">
    <property type="entry name" value="PilO"/>
</dbReference>
<evidence type="ECO:0008006" key="4">
    <source>
        <dbReference type="Google" id="ProtNLM"/>
    </source>
</evidence>
<protein>
    <recommendedName>
        <fullName evidence="4">Type 4a pilus biogenesis protein PilO</fullName>
    </recommendedName>
</protein>
<accession>A0A1F7FL57</accession>
<dbReference type="PANTHER" id="PTHR39555:SF1">
    <property type="entry name" value="TYPE IV PILUS INNER MEMBRANE COMPONENT PILO"/>
    <property type="match status" value="1"/>
</dbReference>
<dbReference type="EMBL" id="MFYX01000007">
    <property type="protein sequence ID" value="OGK07445.1"/>
    <property type="molecule type" value="Genomic_DNA"/>
</dbReference>
<feature type="transmembrane region" description="Helical" evidence="1">
    <location>
        <begin position="12"/>
        <end position="33"/>
    </location>
</feature>
<sequence>MRIQHTYKARIAVLLAAILLVFVWFVVPVSRYLASAYGREISRWNLLDEVEQYKGLIPAKKQENRALAARLDNLKTAVPRSSRLSVVLNRISESAKLADLVINNMVAGKNVETREITEMPMALTAEGSYHRFGRFINTMERSGNIVRFTAMDLRAHEKRPGIIAGKLHVSVYFNNDERQVK</sequence>
<dbReference type="GO" id="GO:0043107">
    <property type="term" value="P:type IV pilus-dependent motility"/>
    <property type="evidence" value="ECO:0007669"/>
    <property type="project" value="InterPro"/>
</dbReference>
<evidence type="ECO:0000313" key="2">
    <source>
        <dbReference type="EMBL" id="OGK07445.1"/>
    </source>
</evidence>
<keyword evidence="1" id="KW-1133">Transmembrane helix</keyword>
<dbReference type="PANTHER" id="PTHR39555">
    <property type="entry name" value="FIMBRIAL ASSEMBLY PROTEIN PILO-LIKE PROTEIN-RELATED"/>
    <property type="match status" value="1"/>
</dbReference>
<proteinExistence type="predicted"/>
<reference evidence="2 3" key="1">
    <citation type="journal article" date="2016" name="Nat. Commun.">
        <title>Thousands of microbial genomes shed light on interconnected biogeochemical processes in an aquifer system.</title>
        <authorList>
            <person name="Anantharaman K."/>
            <person name="Brown C.T."/>
            <person name="Hug L.A."/>
            <person name="Sharon I."/>
            <person name="Castelle C.J."/>
            <person name="Probst A.J."/>
            <person name="Thomas B.C."/>
            <person name="Singh A."/>
            <person name="Wilkins M.J."/>
            <person name="Karaoz U."/>
            <person name="Brodie E.L."/>
            <person name="Williams K.H."/>
            <person name="Hubbard S.S."/>
            <person name="Banfield J.F."/>
        </authorList>
    </citation>
    <scope>NUCLEOTIDE SEQUENCE [LARGE SCALE GENOMIC DNA]</scope>
</reference>
<dbReference type="Gene3D" id="3.30.70.60">
    <property type="match status" value="1"/>
</dbReference>
<evidence type="ECO:0000313" key="3">
    <source>
        <dbReference type="Proteomes" id="UP000179243"/>
    </source>
</evidence>
<dbReference type="Pfam" id="PF04350">
    <property type="entry name" value="PilO"/>
    <property type="match status" value="1"/>
</dbReference>
<dbReference type="AlphaFoldDB" id="A0A1F7FL57"/>
<dbReference type="GO" id="GO:0043683">
    <property type="term" value="P:type IV pilus assembly"/>
    <property type="evidence" value="ECO:0007669"/>
    <property type="project" value="InterPro"/>
</dbReference>
<dbReference type="InterPro" id="IPR014717">
    <property type="entry name" value="Transl_elong_EF1B/ribsomal_bS6"/>
</dbReference>
<gene>
    <name evidence="2" type="ORF">A2519_11140</name>
</gene>
<keyword evidence="1" id="KW-0812">Transmembrane</keyword>
<keyword evidence="1" id="KW-0472">Membrane</keyword>
<comment type="caution">
    <text evidence="2">The sequence shown here is derived from an EMBL/GenBank/DDBJ whole genome shotgun (WGS) entry which is preliminary data.</text>
</comment>
<name>A0A1F7FL57_UNCRA</name>
<evidence type="ECO:0000256" key="1">
    <source>
        <dbReference type="SAM" id="Phobius"/>
    </source>
</evidence>
<organism evidence="2 3">
    <name type="scientific">Candidatus Raymondbacteria bacterium RIFOXYD12_FULL_49_13</name>
    <dbReference type="NCBI Taxonomy" id="1817890"/>
    <lineage>
        <taxon>Bacteria</taxon>
        <taxon>Raymondiibacteriota</taxon>
    </lineage>
</organism>
<dbReference type="Proteomes" id="UP000179243">
    <property type="component" value="Unassembled WGS sequence"/>
</dbReference>